<dbReference type="Pfam" id="PF10277">
    <property type="entry name" value="Frag1"/>
    <property type="match status" value="1"/>
</dbReference>
<dbReference type="PANTHER" id="PTHR21324">
    <property type="entry name" value="FASTING-INDUCIBLE INTEGRAL MEMBRANE PROTEIN TM6P1-RELATED"/>
    <property type="match status" value="1"/>
</dbReference>
<dbReference type="AlphaFoldDB" id="A0A0L8ICM0"/>
<dbReference type="EMBL" id="KQ416010">
    <property type="protein sequence ID" value="KOF99139.1"/>
    <property type="molecule type" value="Genomic_DNA"/>
</dbReference>
<gene>
    <name evidence="8" type="ORF">OCBIM_22019392mg</name>
</gene>
<dbReference type="GO" id="GO:0012505">
    <property type="term" value="C:endomembrane system"/>
    <property type="evidence" value="ECO:0007669"/>
    <property type="project" value="UniProtKB-SubCell"/>
</dbReference>
<evidence type="ECO:0000256" key="1">
    <source>
        <dbReference type="ARBA" id="ARBA00004127"/>
    </source>
</evidence>
<evidence type="ECO:0000256" key="6">
    <source>
        <dbReference type="SAM" id="Phobius"/>
    </source>
</evidence>
<name>A0A0L8ICM0_OCTBM</name>
<feature type="transmembrane region" description="Helical" evidence="6">
    <location>
        <begin position="202"/>
        <end position="225"/>
    </location>
</feature>
<protein>
    <recommendedName>
        <fullName evidence="7">CWH43-like N-terminal domain-containing protein</fullName>
    </recommendedName>
</protein>
<organism evidence="8">
    <name type="scientific">Octopus bimaculoides</name>
    <name type="common">California two-spotted octopus</name>
    <dbReference type="NCBI Taxonomy" id="37653"/>
    <lineage>
        <taxon>Eukaryota</taxon>
        <taxon>Metazoa</taxon>
        <taxon>Spiralia</taxon>
        <taxon>Lophotrochozoa</taxon>
        <taxon>Mollusca</taxon>
        <taxon>Cephalopoda</taxon>
        <taxon>Coleoidea</taxon>
        <taxon>Octopodiformes</taxon>
        <taxon>Octopoda</taxon>
        <taxon>Incirrata</taxon>
        <taxon>Octopodidae</taxon>
        <taxon>Octopus</taxon>
    </lineage>
</organism>
<evidence type="ECO:0000256" key="3">
    <source>
        <dbReference type="ARBA" id="ARBA00022692"/>
    </source>
</evidence>
<evidence type="ECO:0000259" key="7">
    <source>
        <dbReference type="Pfam" id="PF10277"/>
    </source>
</evidence>
<feature type="transmembrane region" description="Helical" evidence="6">
    <location>
        <begin position="160"/>
        <end position="182"/>
    </location>
</feature>
<feature type="transmembrane region" description="Helical" evidence="6">
    <location>
        <begin position="119"/>
        <end position="139"/>
    </location>
</feature>
<evidence type="ECO:0000256" key="4">
    <source>
        <dbReference type="ARBA" id="ARBA00022989"/>
    </source>
</evidence>
<keyword evidence="4 6" id="KW-1133">Transmembrane helix</keyword>
<comment type="similarity">
    <text evidence="2">Belongs to the DRAM/TMEM150 family.</text>
</comment>
<evidence type="ECO:0000256" key="5">
    <source>
        <dbReference type="ARBA" id="ARBA00023136"/>
    </source>
</evidence>
<keyword evidence="5 6" id="KW-0472">Membrane</keyword>
<dbReference type="InterPro" id="IPR019402">
    <property type="entry name" value="CWH43_N"/>
</dbReference>
<comment type="subcellular location">
    <subcellularLocation>
        <location evidence="1">Endomembrane system</location>
        <topology evidence="1">Multi-pass membrane protein</topology>
    </subcellularLocation>
</comment>
<accession>A0A0L8ICM0</accession>
<dbReference type="OrthoDB" id="191706at2759"/>
<feature type="domain" description="CWH43-like N-terminal" evidence="7">
    <location>
        <begin position="26"/>
        <end position="231"/>
    </location>
</feature>
<dbReference type="PANTHER" id="PTHR21324:SF2">
    <property type="entry name" value="EG:22E5.9 PROTEIN"/>
    <property type="match status" value="1"/>
</dbReference>
<dbReference type="InterPro" id="IPR050911">
    <property type="entry name" value="DRAM/TMEM150_Autophagy_Mod"/>
</dbReference>
<proteinExistence type="inferred from homology"/>
<feature type="transmembrane region" description="Helical" evidence="6">
    <location>
        <begin position="54"/>
        <end position="74"/>
    </location>
</feature>
<keyword evidence="3 6" id="KW-0812">Transmembrane</keyword>
<evidence type="ECO:0000313" key="8">
    <source>
        <dbReference type="EMBL" id="KOF99139.1"/>
    </source>
</evidence>
<sequence length="286" mass="31358">MSLCIAAIQPLNTGPKLAALITPVRYAIAVAFKHVDPAFPYISDTGTYPPESCVFGQLLNILALLIGMTLYIRFRQVDEMYQSSGRRLLLVFNKFAFGIGLLAAAGVSIVANFQESNVLVGHVVGAVLAFALGTLGYGWTQTIISYRTRLPGSTHVLCHFRLTLCIFGTVLFLVGITASHLSFKKKKFITSAKHWKPTDEGFAEHLVATISEWLLAILNVAYLLTFLPEFKLFSMDPPQLNFHTTEAIGATSDEVALEISRDTSNQTALTKIDGLSNIKEVDYTHA</sequence>
<evidence type="ECO:0000256" key="2">
    <source>
        <dbReference type="ARBA" id="ARBA00006565"/>
    </source>
</evidence>
<feature type="transmembrane region" description="Helical" evidence="6">
    <location>
        <begin position="95"/>
        <end position="113"/>
    </location>
</feature>
<reference evidence="8" key="1">
    <citation type="submission" date="2015-07" db="EMBL/GenBank/DDBJ databases">
        <title>MeaNS - Measles Nucleotide Surveillance Program.</title>
        <authorList>
            <person name="Tran T."/>
            <person name="Druce J."/>
        </authorList>
    </citation>
    <scope>NUCLEOTIDE SEQUENCE</scope>
    <source>
        <strain evidence="8">UCB-OBI-ISO-001</strain>
        <tissue evidence="8">Gonad</tissue>
    </source>
</reference>